<feature type="domain" description="Insertion element IS402-like" evidence="1">
    <location>
        <begin position="11"/>
        <end position="46"/>
    </location>
</feature>
<evidence type="ECO:0000313" key="3">
    <source>
        <dbReference type="Proteomes" id="UP000588098"/>
    </source>
</evidence>
<organism evidence="2 3">
    <name type="scientific">Streptomyces zagrosensis</name>
    <dbReference type="NCBI Taxonomy" id="1042984"/>
    <lineage>
        <taxon>Bacteria</taxon>
        <taxon>Bacillati</taxon>
        <taxon>Actinomycetota</taxon>
        <taxon>Actinomycetes</taxon>
        <taxon>Kitasatosporales</taxon>
        <taxon>Streptomycetaceae</taxon>
        <taxon>Streptomyces</taxon>
    </lineage>
</organism>
<dbReference type="RefSeq" id="WP_184578050.1">
    <property type="nucleotide sequence ID" value="NZ_JACHJL010000022.1"/>
</dbReference>
<gene>
    <name evidence="2" type="ORF">FHS42_006359</name>
</gene>
<dbReference type="Proteomes" id="UP000588098">
    <property type="component" value="Unassembled WGS sequence"/>
</dbReference>
<dbReference type="Pfam" id="PF13340">
    <property type="entry name" value="DUF4096"/>
    <property type="match status" value="1"/>
</dbReference>
<accession>A0A7W9QFD5</accession>
<name>A0A7W9QFD5_9ACTN</name>
<protein>
    <submittedName>
        <fullName evidence="2">Transposase</fullName>
    </submittedName>
</protein>
<keyword evidence="3" id="KW-1185">Reference proteome</keyword>
<dbReference type="AlphaFoldDB" id="A0A7W9QFD5"/>
<proteinExistence type="predicted"/>
<reference evidence="2 3" key="1">
    <citation type="submission" date="2020-08" db="EMBL/GenBank/DDBJ databases">
        <title>Genomic Encyclopedia of Type Strains, Phase III (KMG-III): the genomes of soil and plant-associated and newly described type strains.</title>
        <authorList>
            <person name="Whitman W."/>
        </authorList>
    </citation>
    <scope>NUCLEOTIDE SEQUENCE [LARGE SCALE GENOMIC DNA]</scope>
    <source>
        <strain evidence="2 3">CECT 8305</strain>
    </source>
</reference>
<dbReference type="InterPro" id="IPR025161">
    <property type="entry name" value="IS402-like_dom"/>
</dbReference>
<sequence>MTTTKAVQGTAPYPKRLREKFEGVSWRFKTGGRWREVPTEFGAWSTHA</sequence>
<comment type="caution">
    <text evidence="2">The sequence shown here is derived from an EMBL/GenBank/DDBJ whole genome shotgun (WGS) entry which is preliminary data.</text>
</comment>
<evidence type="ECO:0000313" key="2">
    <source>
        <dbReference type="EMBL" id="MBB5939266.1"/>
    </source>
</evidence>
<evidence type="ECO:0000259" key="1">
    <source>
        <dbReference type="Pfam" id="PF13340"/>
    </source>
</evidence>
<dbReference type="EMBL" id="JACHJL010000022">
    <property type="protein sequence ID" value="MBB5939266.1"/>
    <property type="molecule type" value="Genomic_DNA"/>
</dbReference>